<accession>A0A938BSR0</accession>
<evidence type="ECO:0000256" key="1">
    <source>
        <dbReference type="SAM" id="Phobius"/>
    </source>
</evidence>
<feature type="transmembrane region" description="Helical" evidence="1">
    <location>
        <begin position="46"/>
        <end position="64"/>
    </location>
</feature>
<name>A0A938BSR0_UNCW3</name>
<dbReference type="EMBL" id="VGIR01000015">
    <property type="protein sequence ID" value="MBM3330974.1"/>
    <property type="molecule type" value="Genomic_DNA"/>
</dbReference>
<organism evidence="2 3">
    <name type="scientific">candidate division WOR-3 bacterium</name>
    <dbReference type="NCBI Taxonomy" id="2052148"/>
    <lineage>
        <taxon>Bacteria</taxon>
        <taxon>Bacteria division WOR-3</taxon>
    </lineage>
</organism>
<gene>
    <name evidence="2" type="ORF">FJY68_03875</name>
</gene>
<keyword evidence="1" id="KW-0812">Transmembrane</keyword>
<proteinExistence type="predicted"/>
<keyword evidence="1" id="KW-1133">Transmembrane helix</keyword>
<evidence type="ECO:0000313" key="2">
    <source>
        <dbReference type="EMBL" id="MBM3330974.1"/>
    </source>
</evidence>
<protein>
    <submittedName>
        <fullName evidence="2">Uncharacterized protein</fullName>
    </submittedName>
</protein>
<sequence length="66" mass="7002">MATLNQGGMKWATLAIACYSALLGTYVLLARPLSQRYGPKSRTGDLILGLFAFLAGVVLALRSLTS</sequence>
<comment type="caution">
    <text evidence="2">The sequence shown here is derived from an EMBL/GenBank/DDBJ whole genome shotgun (WGS) entry which is preliminary data.</text>
</comment>
<evidence type="ECO:0000313" key="3">
    <source>
        <dbReference type="Proteomes" id="UP000779900"/>
    </source>
</evidence>
<reference evidence="2" key="1">
    <citation type="submission" date="2019-03" db="EMBL/GenBank/DDBJ databases">
        <title>Lake Tanganyika Metagenome-Assembled Genomes (MAGs).</title>
        <authorList>
            <person name="Tran P."/>
        </authorList>
    </citation>
    <scope>NUCLEOTIDE SEQUENCE</scope>
    <source>
        <strain evidence="2">K_DeepCast_150m_m2_040</strain>
    </source>
</reference>
<keyword evidence="1" id="KW-0472">Membrane</keyword>
<dbReference type="Proteomes" id="UP000779900">
    <property type="component" value="Unassembled WGS sequence"/>
</dbReference>
<dbReference type="AlphaFoldDB" id="A0A938BSR0"/>
<feature type="transmembrane region" description="Helical" evidence="1">
    <location>
        <begin position="12"/>
        <end position="34"/>
    </location>
</feature>